<dbReference type="Proteomes" id="UP000011568">
    <property type="component" value="Unassembled WGS sequence"/>
</dbReference>
<name>M0M127_HALMO</name>
<evidence type="ECO:0000313" key="2">
    <source>
        <dbReference type="Proteomes" id="UP000011568"/>
    </source>
</evidence>
<dbReference type="EMBL" id="AOMC01000161">
    <property type="protein sequence ID" value="EMA39391.1"/>
    <property type="molecule type" value="Genomic_DNA"/>
</dbReference>
<evidence type="ECO:0000313" key="1">
    <source>
        <dbReference type="EMBL" id="EMA39391.1"/>
    </source>
</evidence>
<organism evidence="1 2">
    <name type="scientific">Halococcus morrhuae DSM 1307</name>
    <dbReference type="NCBI Taxonomy" id="931277"/>
    <lineage>
        <taxon>Archaea</taxon>
        <taxon>Methanobacteriati</taxon>
        <taxon>Methanobacteriota</taxon>
        <taxon>Stenosarchaea group</taxon>
        <taxon>Halobacteria</taxon>
        <taxon>Halobacteriales</taxon>
        <taxon>Halococcaceae</taxon>
        <taxon>Halococcus</taxon>
    </lineage>
</organism>
<gene>
    <name evidence="1" type="ORF">C448_15079</name>
</gene>
<dbReference type="STRING" id="931277.C448_15079"/>
<proteinExistence type="predicted"/>
<comment type="caution">
    <text evidence="1">The sequence shown here is derived from an EMBL/GenBank/DDBJ whole genome shotgun (WGS) entry which is preliminary data.</text>
</comment>
<sequence length="209" mass="24182">MVITQEEYDRMSIRFKRTIRTTDSEEYIIFSDDPDAGDEDIASSGSRVGHIIIQYFENNLSGTYISGTLLLEGNWNSTPARNLAKKFDRDIVDTIGAGNREQRESFNVQIYAGQWMEEITDGVTDDKERGLYGIHRRFDKTQNMVETLPEEFSETVEDVVGKQYDEIEDIIESDADEEDKRRQIRDQLTIGLERGLPTFLYENSVEERN</sequence>
<keyword evidence="2" id="KW-1185">Reference proteome</keyword>
<protein>
    <submittedName>
        <fullName evidence="1">Uncharacterized protein</fullName>
    </submittedName>
</protein>
<accession>M0M127</accession>
<reference evidence="1 2" key="1">
    <citation type="journal article" date="2014" name="PLoS Genet.">
        <title>Phylogenetically driven sequencing of extremely halophilic archaea reveals strategies for static and dynamic osmo-response.</title>
        <authorList>
            <person name="Becker E.A."/>
            <person name="Seitzer P.M."/>
            <person name="Tritt A."/>
            <person name="Larsen D."/>
            <person name="Krusor M."/>
            <person name="Yao A.I."/>
            <person name="Wu D."/>
            <person name="Madern D."/>
            <person name="Eisen J.A."/>
            <person name="Darling A.E."/>
            <person name="Facciotti M.T."/>
        </authorList>
    </citation>
    <scope>NUCLEOTIDE SEQUENCE [LARGE SCALE GENOMIC DNA]</scope>
    <source>
        <strain evidence="1 2">DSM 1307</strain>
    </source>
</reference>
<dbReference type="AlphaFoldDB" id="M0M127"/>
<dbReference type="RefSeq" id="WP_004055929.1">
    <property type="nucleotide sequence ID" value="NZ_AOMC01000161.1"/>
</dbReference>